<dbReference type="GO" id="GO:0003700">
    <property type="term" value="F:DNA-binding transcription factor activity"/>
    <property type="evidence" value="ECO:0007669"/>
    <property type="project" value="InterPro"/>
</dbReference>
<evidence type="ECO:0000259" key="4">
    <source>
        <dbReference type="PROSITE" id="PS50949"/>
    </source>
</evidence>
<feature type="domain" description="HTH gntR-type" evidence="4">
    <location>
        <begin position="11"/>
        <end position="78"/>
    </location>
</feature>
<organism evidence="5 6">
    <name type="scientific">Terriglobus albidus</name>
    <dbReference type="NCBI Taxonomy" id="1592106"/>
    <lineage>
        <taxon>Bacteria</taxon>
        <taxon>Pseudomonadati</taxon>
        <taxon>Acidobacteriota</taxon>
        <taxon>Terriglobia</taxon>
        <taxon>Terriglobales</taxon>
        <taxon>Acidobacteriaceae</taxon>
        <taxon>Terriglobus</taxon>
    </lineage>
</organism>
<name>A0A5B9EHM1_9BACT</name>
<dbReference type="GO" id="GO:0003677">
    <property type="term" value="F:DNA binding"/>
    <property type="evidence" value="ECO:0007669"/>
    <property type="project" value="UniProtKB-KW"/>
</dbReference>
<evidence type="ECO:0000313" key="6">
    <source>
        <dbReference type="Proteomes" id="UP000321820"/>
    </source>
</evidence>
<dbReference type="EMBL" id="CP042806">
    <property type="protein sequence ID" value="QEE30330.1"/>
    <property type="molecule type" value="Genomic_DNA"/>
</dbReference>
<dbReference type="InterPro" id="IPR008920">
    <property type="entry name" value="TF_FadR/GntR_C"/>
</dbReference>
<sequence>MPVMERIAPLETLTDQAHRSIKQYILGGNFSIDERLTESFFAEHLGISKSPVREALNALQNEGLLRIEPRKGIYLRRFTAKEISDLYELREALEVYATQIVPITTEFIEALDQSLDRTTDLLARDNKTAYIEEDIAFHRLIVVSTGNEQLSSTHSNIQDKLWLCRCQTYQLTSPDTPAAHHAIARALQVGDREAAATATRDHIRFVRDALLRSQNELDQESRNS</sequence>
<dbReference type="InterPro" id="IPR036388">
    <property type="entry name" value="WH-like_DNA-bd_sf"/>
</dbReference>
<evidence type="ECO:0000313" key="5">
    <source>
        <dbReference type="EMBL" id="QEE30330.1"/>
    </source>
</evidence>
<evidence type="ECO:0000256" key="1">
    <source>
        <dbReference type="ARBA" id="ARBA00023015"/>
    </source>
</evidence>
<dbReference type="PROSITE" id="PS50949">
    <property type="entry name" value="HTH_GNTR"/>
    <property type="match status" value="1"/>
</dbReference>
<dbReference type="SUPFAM" id="SSF46785">
    <property type="entry name" value="Winged helix' DNA-binding domain"/>
    <property type="match status" value="1"/>
</dbReference>
<protein>
    <submittedName>
        <fullName evidence="5">GntR family transcriptional regulator</fullName>
    </submittedName>
</protein>
<dbReference type="InterPro" id="IPR036390">
    <property type="entry name" value="WH_DNA-bd_sf"/>
</dbReference>
<dbReference type="Proteomes" id="UP000321820">
    <property type="component" value="Chromosome"/>
</dbReference>
<dbReference type="Pfam" id="PF00392">
    <property type="entry name" value="GntR"/>
    <property type="match status" value="1"/>
</dbReference>
<dbReference type="Gene3D" id="1.20.120.530">
    <property type="entry name" value="GntR ligand-binding domain-like"/>
    <property type="match status" value="1"/>
</dbReference>
<dbReference type="SUPFAM" id="SSF48008">
    <property type="entry name" value="GntR ligand-binding domain-like"/>
    <property type="match status" value="1"/>
</dbReference>
<reference evidence="5 6" key="1">
    <citation type="submission" date="2019-08" db="EMBL/GenBank/DDBJ databases">
        <title>Complete genome sequence of Terriglobus albidus strain ORNL.</title>
        <authorList>
            <person name="Podar M."/>
        </authorList>
    </citation>
    <scope>NUCLEOTIDE SEQUENCE [LARGE SCALE GENOMIC DNA]</scope>
    <source>
        <strain evidence="5 6">ORNL</strain>
    </source>
</reference>
<proteinExistence type="predicted"/>
<dbReference type="PANTHER" id="PTHR43537">
    <property type="entry name" value="TRANSCRIPTIONAL REGULATOR, GNTR FAMILY"/>
    <property type="match status" value="1"/>
</dbReference>
<dbReference type="SMART" id="SM00895">
    <property type="entry name" value="FCD"/>
    <property type="match status" value="1"/>
</dbReference>
<evidence type="ECO:0000256" key="2">
    <source>
        <dbReference type="ARBA" id="ARBA00023125"/>
    </source>
</evidence>
<dbReference type="AlphaFoldDB" id="A0A5B9EHM1"/>
<keyword evidence="2" id="KW-0238">DNA-binding</keyword>
<keyword evidence="1" id="KW-0805">Transcription regulation</keyword>
<dbReference type="KEGG" id="talb:FTW19_21510"/>
<dbReference type="Gene3D" id="1.10.10.10">
    <property type="entry name" value="Winged helix-like DNA-binding domain superfamily/Winged helix DNA-binding domain"/>
    <property type="match status" value="1"/>
</dbReference>
<dbReference type="SMART" id="SM00345">
    <property type="entry name" value="HTH_GNTR"/>
    <property type="match status" value="1"/>
</dbReference>
<keyword evidence="3" id="KW-0804">Transcription</keyword>
<dbReference type="OrthoDB" id="9781630at2"/>
<dbReference type="Pfam" id="PF07729">
    <property type="entry name" value="FCD"/>
    <property type="match status" value="1"/>
</dbReference>
<keyword evidence="6" id="KW-1185">Reference proteome</keyword>
<evidence type="ECO:0000256" key="3">
    <source>
        <dbReference type="ARBA" id="ARBA00023163"/>
    </source>
</evidence>
<dbReference type="InterPro" id="IPR000524">
    <property type="entry name" value="Tscrpt_reg_HTH_GntR"/>
</dbReference>
<gene>
    <name evidence="5" type="ORF">FTW19_21510</name>
</gene>
<dbReference type="InterPro" id="IPR011711">
    <property type="entry name" value="GntR_C"/>
</dbReference>
<accession>A0A5B9EHM1</accession>
<dbReference type="PANTHER" id="PTHR43537:SF24">
    <property type="entry name" value="GLUCONATE OPERON TRANSCRIPTIONAL REPRESSOR"/>
    <property type="match status" value="1"/>
</dbReference>
<dbReference type="CDD" id="cd07377">
    <property type="entry name" value="WHTH_GntR"/>
    <property type="match status" value="1"/>
</dbReference>